<gene>
    <name evidence="2" type="ordered locus">Sare_1949</name>
</gene>
<evidence type="ECO:0000256" key="1">
    <source>
        <dbReference type="SAM" id="MobiDB-lite"/>
    </source>
</evidence>
<reference evidence="2" key="1">
    <citation type="submission" date="2007-10" db="EMBL/GenBank/DDBJ databases">
        <title>Complete sequence of Salinispora arenicola CNS-205.</title>
        <authorList>
            <consortium name="US DOE Joint Genome Institute"/>
            <person name="Copeland A."/>
            <person name="Lucas S."/>
            <person name="Lapidus A."/>
            <person name="Barry K."/>
            <person name="Glavina del Rio T."/>
            <person name="Dalin E."/>
            <person name="Tice H."/>
            <person name="Pitluck S."/>
            <person name="Foster B."/>
            <person name="Schmutz J."/>
            <person name="Larimer F."/>
            <person name="Land M."/>
            <person name="Hauser L."/>
            <person name="Kyrpides N."/>
            <person name="Ivanova N."/>
            <person name="Jensen P.R."/>
            <person name="Moore B.S."/>
            <person name="Penn K."/>
            <person name="Jenkins C."/>
            <person name="Udwary D."/>
            <person name="Xiang L."/>
            <person name="Gontang E."/>
            <person name="Richardson P."/>
        </authorList>
    </citation>
    <scope>NUCLEOTIDE SEQUENCE [LARGE SCALE GENOMIC DNA]</scope>
    <source>
        <strain evidence="2">CNS-205</strain>
    </source>
</reference>
<dbReference type="HOGENOM" id="CLU_3103525_0_0_11"/>
<dbReference type="STRING" id="391037.Sare_1949"/>
<organism evidence="2">
    <name type="scientific">Salinispora arenicola (strain CNS-205)</name>
    <dbReference type="NCBI Taxonomy" id="391037"/>
    <lineage>
        <taxon>Bacteria</taxon>
        <taxon>Bacillati</taxon>
        <taxon>Actinomycetota</taxon>
        <taxon>Actinomycetes</taxon>
        <taxon>Micromonosporales</taxon>
        <taxon>Micromonosporaceae</taxon>
        <taxon>Salinispora</taxon>
    </lineage>
</organism>
<protein>
    <submittedName>
        <fullName evidence="2">Uncharacterized protein</fullName>
    </submittedName>
</protein>
<feature type="region of interest" description="Disordered" evidence="1">
    <location>
        <begin position="29"/>
        <end position="51"/>
    </location>
</feature>
<evidence type="ECO:0000313" key="2">
    <source>
        <dbReference type="EMBL" id="ABV97834.1"/>
    </source>
</evidence>
<dbReference type="AlphaFoldDB" id="A8LYX1"/>
<accession>A8LYX1</accession>
<proteinExistence type="predicted"/>
<name>A8LYX1_SALAI</name>
<dbReference type="EMBL" id="CP000850">
    <property type="protein sequence ID" value="ABV97834.1"/>
    <property type="molecule type" value="Genomic_DNA"/>
</dbReference>
<sequence length="51" mass="5427">MDTPTPYDDFLTAVDQLRGDDTTVQVTAHTSNVSTTGWPPADNADSSTGQQ</sequence>
<dbReference type="KEGG" id="saq:Sare_1949"/>